<dbReference type="NCBIfam" id="TIGR01444">
    <property type="entry name" value="fkbM_fam"/>
    <property type="match status" value="1"/>
</dbReference>
<sequence length="289" mass="32845">MKIRKYLELTNKRKCLTEKSKLTDASTIGKVITRNITHWRIADDICQHGEDFVLAHLKYPPNTPIYVYTKEVDQYVSKSVINRGGQETTNVAIIVDYMKRFPNAVFLDIGANVGVFAITLATLGFRVIAFDCQIGNAARICSSMKAGGLTDKLTIVHNAVSNVHQKVSLRTGKQNIGMTWLVKTQLGKPTVDTVSLDDLLEIYDFKQAVIKMDIELSEVKALTGAFNFFQQVRVEAILMEFLESPIESKFGEKVLDFMKSHHLKPNDTNKLNEWEFNKWDTHDILFVRQ</sequence>
<keyword evidence="1" id="KW-1133">Transmembrane helix</keyword>
<dbReference type="PANTHER" id="PTHR34203">
    <property type="entry name" value="METHYLTRANSFERASE, FKBM FAMILY PROTEIN"/>
    <property type="match status" value="1"/>
</dbReference>
<dbReference type="EMBL" id="UYJE01008149">
    <property type="protein sequence ID" value="VDI61394.1"/>
    <property type="molecule type" value="Genomic_DNA"/>
</dbReference>
<accession>A0A8B6GBA1</accession>
<comment type="caution">
    <text evidence="3">The sequence shown here is derived from an EMBL/GenBank/DDBJ whole genome shotgun (WGS) entry which is preliminary data.</text>
</comment>
<feature type="domain" description="Methyltransferase FkbM" evidence="2">
    <location>
        <begin position="108"/>
        <end position="260"/>
    </location>
</feature>
<dbReference type="Gene3D" id="3.40.50.150">
    <property type="entry name" value="Vaccinia Virus protein VP39"/>
    <property type="match status" value="1"/>
</dbReference>
<evidence type="ECO:0000313" key="4">
    <source>
        <dbReference type="Proteomes" id="UP000596742"/>
    </source>
</evidence>
<evidence type="ECO:0000256" key="1">
    <source>
        <dbReference type="SAM" id="Phobius"/>
    </source>
</evidence>
<dbReference type="SUPFAM" id="SSF53335">
    <property type="entry name" value="S-adenosyl-L-methionine-dependent methyltransferases"/>
    <property type="match status" value="1"/>
</dbReference>
<feature type="transmembrane region" description="Helical" evidence="1">
    <location>
        <begin position="105"/>
        <end position="129"/>
    </location>
</feature>
<dbReference type="Proteomes" id="UP000596742">
    <property type="component" value="Unassembled WGS sequence"/>
</dbReference>
<evidence type="ECO:0000313" key="3">
    <source>
        <dbReference type="EMBL" id="VDI61394.1"/>
    </source>
</evidence>
<dbReference type="InterPro" id="IPR006342">
    <property type="entry name" value="FkbM_mtfrase"/>
</dbReference>
<dbReference type="AlphaFoldDB" id="A0A8B6GBA1"/>
<dbReference type="InterPro" id="IPR052514">
    <property type="entry name" value="SAM-dependent_MTase"/>
</dbReference>
<keyword evidence="4" id="KW-1185">Reference proteome</keyword>
<dbReference type="OrthoDB" id="411251at2759"/>
<organism evidence="3 4">
    <name type="scientific">Mytilus galloprovincialis</name>
    <name type="common">Mediterranean mussel</name>
    <dbReference type="NCBI Taxonomy" id="29158"/>
    <lineage>
        <taxon>Eukaryota</taxon>
        <taxon>Metazoa</taxon>
        <taxon>Spiralia</taxon>
        <taxon>Lophotrochozoa</taxon>
        <taxon>Mollusca</taxon>
        <taxon>Bivalvia</taxon>
        <taxon>Autobranchia</taxon>
        <taxon>Pteriomorphia</taxon>
        <taxon>Mytilida</taxon>
        <taxon>Mytiloidea</taxon>
        <taxon>Mytilidae</taxon>
        <taxon>Mytilinae</taxon>
        <taxon>Mytilus</taxon>
    </lineage>
</organism>
<reference evidence="3" key="1">
    <citation type="submission" date="2018-11" db="EMBL/GenBank/DDBJ databases">
        <authorList>
            <person name="Alioto T."/>
            <person name="Alioto T."/>
        </authorList>
    </citation>
    <scope>NUCLEOTIDE SEQUENCE</scope>
</reference>
<proteinExistence type="predicted"/>
<dbReference type="InterPro" id="IPR029063">
    <property type="entry name" value="SAM-dependent_MTases_sf"/>
</dbReference>
<keyword evidence="1" id="KW-0472">Membrane</keyword>
<protein>
    <recommendedName>
        <fullName evidence="2">Methyltransferase FkbM domain-containing protein</fullName>
    </recommendedName>
</protein>
<dbReference type="PANTHER" id="PTHR34203:SF15">
    <property type="entry name" value="SLL1173 PROTEIN"/>
    <property type="match status" value="1"/>
</dbReference>
<keyword evidence="1" id="KW-0812">Transmembrane</keyword>
<name>A0A8B6GBA1_MYTGA</name>
<dbReference type="Pfam" id="PF05050">
    <property type="entry name" value="Methyltransf_21"/>
    <property type="match status" value="1"/>
</dbReference>
<evidence type="ECO:0000259" key="2">
    <source>
        <dbReference type="Pfam" id="PF05050"/>
    </source>
</evidence>
<gene>
    <name evidence="3" type="ORF">MGAL_10B038887</name>
</gene>